<comment type="caution">
    <text evidence="6">The sequence shown here is derived from an EMBL/GenBank/DDBJ whole genome shotgun (WGS) entry which is preliminary data.</text>
</comment>
<dbReference type="SUPFAM" id="SSF46785">
    <property type="entry name" value="Winged helix' DNA-binding domain"/>
    <property type="match status" value="1"/>
</dbReference>
<keyword evidence="2" id="KW-0238">DNA-binding</keyword>
<evidence type="ECO:0000259" key="5">
    <source>
        <dbReference type="PROSITE" id="PS51063"/>
    </source>
</evidence>
<dbReference type="RefSeq" id="WP_184041829.1">
    <property type="nucleotide sequence ID" value="NZ_JACHHY010000035.1"/>
</dbReference>
<dbReference type="GO" id="GO:0005829">
    <property type="term" value="C:cytosol"/>
    <property type="evidence" value="ECO:0007669"/>
    <property type="project" value="TreeGrafter"/>
</dbReference>
<reference evidence="6 7" key="1">
    <citation type="submission" date="2020-08" db="EMBL/GenBank/DDBJ databases">
        <title>Genomic Encyclopedia of Type Strains, Phase IV (KMG-IV): sequencing the most valuable type-strain genomes for metagenomic binning, comparative biology and taxonomic classification.</title>
        <authorList>
            <person name="Goeker M."/>
        </authorList>
    </citation>
    <scope>NUCLEOTIDE SEQUENCE [LARGE SCALE GENOMIC DNA]</scope>
    <source>
        <strain evidence="6 7">DSM 27165</strain>
    </source>
</reference>
<dbReference type="PROSITE" id="PS50042">
    <property type="entry name" value="CNMP_BINDING_3"/>
    <property type="match status" value="1"/>
</dbReference>
<dbReference type="InterPro" id="IPR014710">
    <property type="entry name" value="RmlC-like_jellyroll"/>
</dbReference>
<dbReference type="SMART" id="SM00100">
    <property type="entry name" value="cNMP"/>
    <property type="match status" value="1"/>
</dbReference>
<dbReference type="InterPro" id="IPR036390">
    <property type="entry name" value="WH_DNA-bd_sf"/>
</dbReference>
<dbReference type="PANTHER" id="PTHR24567:SF74">
    <property type="entry name" value="HTH-TYPE TRANSCRIPTIONAL REGULATOR ARCR"/>
    <property type="match status" value="1"/>
</dbReference>
<dbReference type="InterPro" id="IPR036388">
    <property type="entry name" value="WH-like_DNA-bd_sf"/>
</dbReference>
<sequence length="227" mass="25166">MSRSKIDLHGMLSNLPLFRELAPNEINDFVAATREVRAERGTVLFRKGDPASGLWIIVYGQVKLSFPSPNGTEKVLQIFGAGQSFGEAVMFLERPAPVYAETLADSLILHLNKQTIFDALAQDPTFARRMLAGMSMRLHQLVQDVESYSLRSAAQRVIGYLLQCDHGPSAQQTTITLPATKNVIASRLSLTPETLSRIFAQLAHEELIEVNGRDIMILDVAKLQAYQ</sequence>
<keyword evidence="1" id="KW-0805">Transcription regulation</keyword>
<dbReference type="GO" id="GO:0003700">
    <property type="term" value="F:DNA-binding transcription factor activity"/>
    <property type="evidence" value="ECO:0007669"/>
    <property type="project" value="TreeGrafter"/>
</dbReference>
<evidence type="ECO:0000313" key="7">
    <source>
        <dbReference type="Proteomes" id="UP000575898"/>
    </source>
</evidence>
<name>A0A840MSP4_9PROT</name>
<dbReference type="GO" id="GO:0003677">
    <property type="term" value="F:DNA binding"/>
    <property type="evidence" value="ECO:0007669"/>
    <property type="project" value="UniProtKB-KW"/>
</dbReference>
<dbReference type="Pfam" id="PF13545">
    <property type="entry name" value="HTH_Crp_2"/>
    <property type="match status" value="1"/>
</dbReference>
<dbReference type="AlphaFoldDB" id="A0A840MSP4"/>
<evidence type="ECO:0000256" key="2">
    <source>
        <dbReference type="ARBA" id="ARBA00023125"/>
    </source>
</evidence>
<gene>
    <name evidence="6" type="ORF">HNQ59_003754</name>
</gene>
<dbReference type="Gene3D" id="2.60.120.10">
    <property type="entry name" value="Jelly Rolls"/>
    <property type="match status" value="1"/>
</dbReference>
<dbReference type="InterPro" id="IPR000595">
    <property type="entry name" value="cNMP-bd_dom"/>
</dbReference>
<feature type="domain" description="Cyclic nucleotide-binding" evidence="4">
    <location>
        <begin position="17"/>
        <end position="137"/>
    </location>
</feature>
<dbReference type="Gene3D" id="1.10.10.10">
    <property type="entry name" value="Winged helix-like DNA-binding domain superfamily/Winged helix DNA-binding domain"/>
    <property type="match status" value="1"/>
</dbReference>
<dbReference type="SUPFAM" id="SSF51206">
    <property type="entry name" value="cAMP-binding domain-like"/>
    <property type="match status" value="1"/>
</dbReference>
<dbReference type="Pfam" id="PF00027">
    <property type="entry name" value="cNMP_binding"/>
    <property type="match status" value="1"/>
</dbReference>
<dbReference type="PROSITE" id="PS51063">
    <property type="entry name" value="HTH_CRP_2"/>
    <property type="match status" value="1"/>
</dbReference>
<protein>
    <submittedName>
        <fullName evidence="6">CRP-like cAMP-binding protein</fullName>
    </submittedName>
</protein>
<proteinExistence type="predicted"/>
<evidence type="ECO:0000256" key="1">
    <source>
        <dbReference type="ARBA" id="ARBA00023015"/>
    </source>
</evidence>
<accession>A0A840MSP4</accession>
<dbReference type="InterPro" id="IPR050397">
    <property type="entry name" value="Env_Response_Regulators"/>
</dbReference>
<dbReference type="PANTHER" id="PTHR24567">
    <property type="entry name" value="CRP FAMILY TRANSCRIPTIONAL REGULATORY PROTEIN"/>
    <property type="match status" value="1"/>
</dbReference>
<evidence type="ECO:0000259" key="4">
    <source>
        <dbReference type="PROSITE" id="PS50042"/>
    </source>
</evidence>
<evidence type="ECO:0000256" key="3">
    <source>
        <dbReference type="ARBA" id="ARBA00023163"/>
    </source>
</evidence>
<dbReference type="SMART" id="SM00419">
    <property type="entry name" value="HTH_CRP"/>
    <property type="match status" value="1"/>
</dbReference>
<dbReference type="InterPro" id="IPR018490">
    <property type="entry name" value="cNMP-bd_dom_sf"/>
</dbReference>
<keyword evidence="7" id="KW-1185">Reference proteome</keyword>
<dbReference type="InterPro" id="IPR012318">
    <property type="entry name" value="HTH_CRP"/>
</dbReference>
<dbReference type="EMBL" id="JACHHY010000035">
    <property type="protein sequence ID" value="MBB5020435.1"/>
    <property type="molecule type" value="Genomic_DNA"/>
</dbReference>
<feature type="domain" description="HTH crp-type" evidence="5">
    <location>
        <begin position="151"/>
        <end position="221"/>
    </location>
</feature>
<dbReference type="CDD" id="cd00038">
    <property type="entry name" value="CAP_ED"/>
    <property type="match status" value="1"/>
</dbReference>
<keyword evidence="3" id="KW-0804">Transcription</keyword>
<evidence type="ECO:0000313" key="6">
    <source>
        <dbReference type="EMBL" id="MBB5020435.1"/>
    </source>
</evidence>
<organism evidence="6 7">
    <name type="scientific">Chitinivorax tropicus</name>
    <dbReference type="NCBI Taxonomy" id="714531"/>
    <lineage>
        <taxon>Bacteria</taxon>
        <taxon>Pseudomonadati</taxon>
        <taxon>Pseudomonadota</taxon>
        <taxon>Betaproteobacteria</taxon>
        <taxon>Chitinivorax</taxon>
    </lineage>
</organism>
<dbReference type="Proteomes" id="UP000575898">
    <property type="component" value="Unassembled WGS sequence"/>
</dbReference>